<feature type="coiled-coil region" evidence="1">
    <location>
        <begin position="7"/>
        <end position="66"/>
    </location>
</feature>
<comment type="caution">
    <text evidence="2">The sequence shown here is derived from an EMBL/GenBank/DDBJ whole genome shotgun (WGS) entry which is preliminary data.</text>
</comment>
<gene>
    <name evidence="2" type="ORF">HD596_001942</name>
</gene>
<accession>A0A7W9G106</accession>
<keyword evidence="3" id="KW-1185">Reference proteome</keyword>
<reference evidence="2 3" key="1">
    <citation type="submission" date="2020-08" db="EMBL/GenBank/DDBJ databases">
        <title>Sequencing the genomes of 1000 actinobacteria strains.</title>
        <authorList>
            <person name="Klenk H.-P."/>
        </authorList>
    </citation>
    <scope>NUCLEOTIDE SEQUENCE [LARGE SCALE GENOMIC DNA]</scope>
    <source>
        <strain evidence="2 3">DSM 45507</strain>
    </source>
</reference>
<dbReference type="RefSeq" id="WP_185068910.1">
    <property type="nucleotide sequence ID" value="NZ_JACHMB010000001.1"/>
</dbReference>
<dbReference type="GO" id="GO:0016787">
    <property type="term" value="F:hydrolase activity"/>
    <property type="evidence" value="ECO:0007669"/>
    <property type="project" value="UniProtKB-KW"/>
</dbReference>
<dbReference type="EMBL" id="JACHMB010000001">
    <property type="protein sequence ID" value="MBB5775186.1"/>
    <property type="molecule type" value="Genomic_DNA"/>
</dbReference>
<dbReference type="AlphaFoldDB" id="A0A7W9G106"/>
<keyword evidence="2" id="KW-0378">Hydrolase</keyword>
<evidence type="ECO:0000313" key="3">
    <source>
        <dbReference type="Proteomes" id="UP000579153"/>
    </source>
</evidence>
<sequence>MSTKDDLRQVEEDLARLKAENQDLRNQTRDMGATDQVEISAMISQADEQEELIAQLERRRDSLLKRLESEGGA</sequence>
<keyword evidence="1" id="KW-0175">Coiled coil</keyword>
<protein>
    <submittedName>
        <fullName evidence="2">Limonene-1,2-epoxide hydrolase</fullName>
    </submittedName>
</protein>
<dbReference type="Proteomes" id="UP000579153">
    <property type="component" value="Unassembled WGS sequence"/>
</dbReference>
<proteinExistence type="predicted"/>
<evidence type="ECO:0000256" key="1">
    <source>
        <dbReference type="SAM" id="Coils"/>
    </source>
</evidence>
<evidence type="ECO:0000313" key="2">
    <source>
        <dbReference type="EMBL" id="MBB5775186.1"/>
    </source>
</evidence>
<name>A0A7W9G106_9ACTN</name>
<organism evidence="2 3">
    <name type="scientific">Nonomuraea jabiensis</name>
    <dbReference type="NCBI Taxonomy" id="882448"/>
    <lineage>
        <taxon>Bacteria</taxon>
        <taxon>Bacillati</taxon>
        <taxon>Actinomycetota</taxon>
        <taxon>Actinomycetes</taxon>
        <taxon>Streptosporangiales</taxon>
        <taxon>Streptosporangiaceae</taxon>
        <taxon>Nonomuraea</taxon>
    </lineage>
</organism>